<gene>
    <name evidence="7" type="ORF">J8A68_004865</name>
</gene>
<name>A0A8J5QIE4_9ASCO</name>
<dbReference type="GO" id="GO:0003959">
    <property type="term" value="F:NADPH dehydrogenase activity"/>
    <property type="evidence" value="ECO:0007669"/>
    <property type="project" value="InterPro"/>
</dbReference>
<dbReference type="AlphaFoldDB" id="A0A8J5QIE4"/>
<evidence type="ECO:0000313" key="8">
    <source>
        <dbReference type="Proteomes" id="UP000694255"/>
    </source>
</evidence>
<dbReference type="Pfam" id="PF00724">
    <property type="entry name" value="Oxidored_FMN"/>
    <property type="match status" value="1"/>
</dbReference>
<keyword evidence="3" id="KW-0288">FMN</keyword>
<reference evidence="7 8" key="1">
    <citation type="journal article" date="2021" name="DNA Res.">
        <title>Genome analysis of Candida subhashii reveals its hybrid nature and dual mitochondrial genome conformations.</title>
        <authorList>
            <person name="Mixao V."/>
            <person name="Hegedusova E."/>
            <person name="Saus E."/>
            <person name="Pryszcz L.P."/>
            <person name="Cillingova A."/>
            <person name="Nosek J."/>
            <person name="Gabaldon T."/>
        </authorList>
    </citation>
    <scope>NUCLEOTIDE SEQUENCE [LARGE SCALE GENOMIC DNA]</scope>
    <source>
        <strain evidence="7 8">CBS 10753</strain>
    </source>
</reference>
<dbReference type="EMBL" id="JAGSYN010000216">
    <property type="protein sequence ID" value="KAG7661597.1"/>
    <property type="molecule type" value="Genomic_DNA"/>
</dbReference>
<dbReference type="CDD" id="cd02932">
    <property type="entry name" value="OYE_YqiM_FMN"/>
    <property type="match status" value="1"/>
</dbReference>
<evidence type="ECO:0000313" key="7">
    <source>
        <dbReference type="EMBL" id="KAG7661597.1"/>
    </source>
</evidence>
<dbReference type="PANTHER" id="PTHR43303">
    <property type="entry name" value="NADPH DEHYDROGENASE C23G7.10C-RELATED"/>
    <property type="match status" value="1"/>
</dbReference>
<dbReference type="Proteomes" id="UP000694255">
    <property type="component" value="Unassembled WGS sequence"/>
</dbReference>
<accession>A0A8J5QIE4</accession>
<dbReference type="GO" id="GO:0010181">
    <property type="term" value="F:FMN binding"/>
    <property type="evidence" value="ECO:0007669"/>
    <property type="project" value="InterPro"/>
</dbReference>
<evidence type="ECO:0000256" key="4">
    <source>
        <dbReference type="ARBA" id="ARBA00022857"/>
    </source>
</evidence>
<dbReference type="OrthoDB" id="72788at2759"/>
<dbReference type="RefSeq" id="XP_049261830.1">
    <property type="nucleotide sequence ID" value="XM_049408869.1"/>
</dbReference>
<dbReference type="InterPro" id="IPR001155">
    <property type="entry name" value="OxRdtase_FMN_N"/>
</dbReference>
<comment type="caution">
    <text evidence="7">The sequence shown here is derived from an EMBL/GenBank/DDBJ whole genome shotgun (WGS) entry which is preliminary data.</text>
</comment>
<dbReference type="GO" id="GO:0050661">
    <property type="term" value="F:NADP binding"/>
    <property type="evidence" value="ECO:0007669"/>
    <property type="project" value="InterPro"/>
</dbReference>
<evidence type="ECO:0000256" key="3">
    <source>
        <dbReference type="ARBA" id="ARBA00022643"/>
    </source>
</evidence>
<keyword evidence="8" id="KW-1185">Reference proteome</keyword>
<dbReference type="PANTHER" id="PTHR43303:SF4">
    <property type="entry name" value="NADPH DEHYDROGENASE C23G7.10C-RELATED"/>
    <property type="match status" value="1"/>
</dbReference>
<comment type="cofactor">
    <cofactor evidence="1">
        <name>FMN</name>
        <dbReference type="ChEBI" id="CHEBI:58210"/>
    </cofactor>
</comment>
<organism evidence="7 8">
    <name type="scientific">[Candida] subhashii</name>
    <dbReference type="NCBI Taxonomy" id="561895"/>
    <lineage>
        <taxon>Eukaryota</taxon>
        <taxon>Fungi</taxon>
        <taxon>Dikarya</taxon>
        <taxon>Ascomycota</taxon>
        <taxon>Saccharomycotina</taxon>
        <taxon>Pichiomycetes</taxon>
        <taxon>Debaryomycetaceae</taxon>
        <taxon>Spathaspora</taxon>
    </lineage>
</organism>
<evidence type="ECO:0000256" key="5">
    <source>
        <dbReference type="ARBA" id="ARBA00023002"/>
    </source>
</evidence>
<evidence type="ECO:0000256" key="2">
    <source>
        <dbReference type="ARBA" id="ARBA00022630"/>
    </source>
</evidence>
<proteinExistence type="predicted"/>
<evidence type="ECO:0000256" key="1">
    <source>
        <dbReference type="ARBA" id="ARBA00001917"/>
    </source>
</evidence>
<dbReference type="InterPro" id="IPR044152">
    <property type="entry name" value="YqjM-like"/>
</dbReference>
<sequence length="432" mass="48006">MTVSYEIKPSDEAKASDAVPYYTPEQPVPAGTFYRENPDQIIPKIFQPLKIGNLTLQNRIGVSPMCQYSADSKFEATPFHFMHYSSIISRGPGITIVESAGVSPEAGLSPHDLGIWTDSQAEKLKQIVDFAHSQKQLVAIQINHGGRKASGQPLFVHLEQVADESVGGWPDKVLAPSAIPFRPHGNYYVPNELTKEDIKRIVNDFGDAAKRAVEISGFDAIEIHGAHGYLVNEFYSPISNQRTDEYGGSFENRARFLMEVIDNIKSKIPETPIFLRISAVENSPRPEAWTIEESKQLADLVIEKGISLIDISSGGNDYKQPPRATVAKKTKGEPIHVPLARAIKEHVGDKVVVACVGGLHEDPQLVNQYLEDGVFDVALIGRGFLKNPGLVWEFADKLGVRLHQALQYGWGFWPERQQIIDLIERTSKFELE</sequence>
<keyword evidence="2" id="KW-0285">Flavoprotein</keyword>
<protein>
    <recommendedName>
        <fullName evidence="6">NADH:flavin oxidoreductase/NADH oxidase N-terminal domain-containing protein</fullName>
    </recommendedName>
</protein>
<keyword evidence="5" id="KW-0560">Oxidoreductase</keyword>
<evidence type="ECO:0000259" key="6">
    <source>
        <dbReference type="Pfam" id="PF00724"/>
    </source>
</evidence>
<feature type="domain" description="NADH:flavin oxidoreductase/NADH oxidase N-terminal" evidence="6">
    <location>
        <begin position="44"/>
        <end position="393"/>
    </location>
</feature>
<keyword evidence="4" id="KW-0521">NADP</keyword>
<dbReference type="GeneID" id="73471665"/>